<dbReference type="EMBL" id="ABAW02000017">
    <property type="protein sequence ID" value="EDP12015.1"/>
    <property type="molecule type" value="Genomic_DNA"/>
</dbReference>
<dbReference type="AlphaFoldDB" id="A8R9N3"/>
<protein>
    <submittedName>
        <fullName evidence="1">Uncharacterized protein</fullName>
    </submittedName>
</protein>
<dbReference type="HOGENOM" id="CLU_3389496_0_0_9"/>
<name>A8R9N3_9FIRM</name>
<dbReference type="STRING" id="428127.EUBDOL_00574"/>
<evidence type="ECO:0000313" key="1">
    <source>
        <dbReference type="EMBL" id="EDP12015.1"/>
    </source>
</evidence>
<evidence type="ECO:0000313" key="2">
    <source>
        <dbReference type="Proteomes" id="UP000004090"/>
    </source>
</evidence>
<gene>
    <name evidence="1" type="ORF">EUBDOL_00574</name>
</gene>
<dbReference type="Proteomes" id="UP000004090">
    <property type="component" value="Unassembled WGS sequence"/>
</dbReference>
<organism evidence="1 2">
    <name type="scientific">Amedibacillus dolichus DSM 3991</name>
    <dbReference type="NCBI Taxonomy" id="428127"/>
    <lineage>
        <taxon>Bacteria</taxon>
        <taxon>Bacillati</taxon>
        <taxon>Bacillota</taxon>
        <taxon>Erysipelotrichia</taxon>
        <taxon>Erysipelotrichales</taxon>
        <taxon>Erysipelotrichaceae</taxon>
        <taxon>Amedibacillus</taxon>
    </lineage>
</organism>
<comment type="caution">
    <text evidence="1">The sequence shown here is derived from an EMBL/GenBank/DDBJ whole genome shotgun (WGS) entry which is preliminary data.</text>
</comment>
<reference evidence="1 2" key="1">
    <citation type="submission" date="2007-09" db="EMBL/GenBank/DDBJ databases">
        <title>Draft genome sequence of Eubacterium dolichum (DSM 3991).</title>
        <authorList>
            <person name="Sudarsanam P."/>
            <person name="Ley R."/>
            <person name="Guruge J."/>
            <person name="Turnbaugh P.J."/>
            <person name="Mahowald M."/>
            <person name="Liep D."/>
            <person name="Gordon J."/>
        </authorList>
    </citation>
    <scope>NUCLEOTIDE SEQUENCE [LARGE SCALE GENOMIC DNA]</scope>
    <source>
        <strain evidence="1 2">DSM 3991</strain>
    </source>
</reference>
<reference evidence="1 2" key="2">
    <citation type="submission" date="2007-09" db="EMBL/GenBank/DDBJ databases">
        <authorList>
            <person name="Fulton L."/>
            <person name="Clifton S."/>
            <person name="Fulton B."/>
            <person name="Xu J."/>
            <person name="Minx P."/>
            <person name="Pepin K.H."/>
            <person name="Johnson M."/>
            <person name="Thiruvilangam P."/>
            <person name="Bhonagiri V."/>
            <person name="Nash W.E."/>
            <person name="Mardis E.R."/>
            <person name="Wilson R.K."/>
        </authorList>
    </citation>
    <scope>NUCLEOTIDE SEQUENCE [LARGE SCALE GENOMIC DNA]</scope>
    <source>
        <strain evidence="1 2">DSM 3991</strain>
    </source>
</reference>
<accession>A8R9N3</accession>
<sequence>MLFSLINEEKVIKNQKKAKKLLTKQTVLAYHR</sequence>
<proteinExistence type="predicted"/>